<keyword evidence="5 6" id="KW-0472">Membrane</keyword>
<feature type="transmembrane region" description="Helical" evidence="6">
    <location>
        <begin position="151"/>
        <end position="168"/>
    </location>
</feature>
<proteinExistence type="predicted"/>
<gene>
    <name evidence="8" type="ORF">F8C90_05565</name>
</gene>
<dbReference type="SUPFAM" id="SSF103473">
    <property type="entry name" value="MFS general substrate transporter"/>
    <property type="match status" value="1"/>
</dbReference>
<sequence>MSSITQRKELEAKDSKCGFFYGYALVVILGFLYFCSSGIILATATIVNPLMLQDEALGMNATMLGTGFSLFVLVQGISAPLVGALISKFGARFSMTLGAMVLLCAILALIFFVSSPVAYFAVFGVVASAATMMVGQLAVQSTLGSWFVERRGVAMTCMMVIGASSSFIAPPAVNAIMGATGGGWRSGWYLIAALVALAIPVAFFLVKNHPSDIGEIPDGTSGAKVAAKKCDYRFVVYKNKESVPFKQVVRTPTFWLISLAATSGFAAYTLSTSQGFLHFTSLGFDSGLIVAGVALMGAMGLVGKISMGIVSDRIEPIRLIVVAALILVIGIVVGAEASSDAMLLVFYACIGVGFGGVNAVFPTAMANYFGAGSLSKNLGTGIMITTLVASALPIMSGAFFDATGSCALAFYVTAGIVAACAVCGILVRFPARGEGGVRSKEVVGG</sequence>
<dbReference type="InterPro" id="IPR052983">
    <property type="entry name" value="MFS_Riboflavin_Transporter"/>
</dbReference>
<comment type="caution">
    <text evidence="8">The sequence shown here is derived from an EMBL/GenBank/DDBJ whole genome shotgun (WGS) entry which is preliminary data.</text>
</comment>
<feature type="transmembrane region" description="Helical" evidence="6">
    <location>
        <begin position="93"/>
        <end position="113"/>
    </location>
</feature>
<dbReference type="RefSeq" id="WP_158049470.1">
    <property type="nucleotide sequence ID" value="NZ_WAJR01000010.1"/>
</dbReference>
<feature type="transmembrane region" description="Helical" evidence="6">
    <location>
        <begin position="67"/>
        <end position="86"/>
    </location>
</feature>
<dbReference type="InterPro" id="IPR011701">
    <property type="entry name" value="MFS"/>
</dbReference>
<evidence type="ECO:0000313" key="9">
    <source>
        <dbReference type="Proteomes" id="UP000468668"/>
    </source>
</evidence>
<evidence type="ECO:0000256" key="4">
    <source>
        <dbReference type="ARBA" id="ARBA00022989"/>
    </source>
</evidence>
<dbReference type="GeneID" id="98657872"/>
<evidence type="ECO:0000259" key="7">
    <source>
        <dbReference type="PROSITE" id="PS50850"/>
    </source>
</evidence>
<keyword evidence="3 6" id="KW-0812">Transmembrane</keyword>
<name>A0A6N6NLN1_9ACTN</name>
<dbReference type="PANTHER" id="PTHR43385">
    <property type="entry name" value="RIBOFLAVIN TRANSPORTER RIBJ"/>
    <property type="match status" value="1"/>
</dbReference>
<dbReference type="EMBL" id="WAJR01000010">
    <property type="protein sequence ID" value="KAB1640635.1"/>
    <property type="molecule type" value="Genomic_DNA"/>
</dbReference>
<dbReference type="Gene3D" id="1.20.1250.20">
    <property type="entry name" value="MFS general substrate transporter like domains"/>
    <property type="match status" value="1"/>
</dbReference>
<evidence type="ECO:0000313" key="8">
    <source>
        <dbReference type="EMBL" id="KAB1640635.1"/>
    </source>
</evidence>
<dbReference type="OrthoDB" id="146345at2"/>
<dbReference type="GO" id="GO:0005886">
    <property type="term" value="C:plasma membrane"/>
    <property type="evidence" value="ECO:0007669"/>
    <property type="project" value="UniProtKB-SubCell"/>
</dbReference>
<feature type="domain" description="Major facilitator superfamily (MFS) profile" evidence="7">
    <location>
        <begin position="22"/>
        <end position="432"/>
    </location>
</feature>
<feature type="transmembrane region" description="Helical" evidence="6">
    <location>
        <begin position="248"/>
        <end position="268"/>
    </location>
</feature>
<dbReference type="PANTHER" id="PTHR43385:SF1">
    <property type="entry name" value="RIBOFLAVIN TRANSPORTER RIBJ"/>
    <property type="match status" value="1"/>
</dbReference>
<comment type="subcellular location">
    <subcellularLocation>
        <location evidence="1">Cell membrane</location>
        <topology evidence="1">Multi-pass membrane protein</topology>
    </subcellularLocation>
</comment>
<feature type="transmembrane region" description="Helical" evidence="6">
    <location>
        <begin position="119"/>
        <end position="139"/>
    </location>
</feature>
<feature type="transmembrane region" description="Helical" evidence="6">
    <location>
        <begin position="188"/>
        <end position="206"/>
    </location>
</feature>
<evidence type="ECO:0000256" key="3">
    <source>
        <dbReference type="ARBA" id="ARBA00022692"/>
    </source>
</evidence>
<feature type="transmembrane region" description="Helical" evidence="6">
    <location>
        <begin position="408"/>
        <end position="429"/>
    </location>
</feature>
<dbReference type="Proteomes" id="UP000468668">
    <property type="component" value="Unassembled WGS sequence"/>
</dbReference>
<organism evidence="8 9">
    <name type="scientific">Ellagibacter isourolithinifaciens</name>
    <dbReference type="NCBI Taxonomy" id="2137581"/>
    <lineage>
        <taxon>Bacteria</taxon>
        <taxon>Bacillati</taxon>
        <taxon>Actinomycetota</taxon>
        <taxon>Coriobacteriia</taxon>
        <taxon>Eggerthellales</taxon>
        <taxon>Eggerthellaceae</taxon>
        <taxon>Ellagibacter</taxon>
    </lineage>
</organism>
<reference evidence="8 9" key="1">
    <citation type="submission" date="2019-09" db="EMBL/GenBank/DDBJ databases">
        <title>Whole genome shotgun sequencing (WGS) of Ellagibacter isourolithinifaciens DSM 104140(T) and Adlercreutzia muris DSM 29508(T).</title>
        <authorList>
            <person name="Stoll D.A."/>
            <person name="Danylec N."/>
            <person name="Huch M."/>
        </authorList>
    </citation>
    <scope>NUCLEOTIDE SEQUENCE [LARGE SCALE GENOMIC DNA]</scope>
    <source>
        <strain evidence="8 9">DSM 104140</strain>
    </source>
</reference>
<dbReference type="InterPro" id="IPR036259">
    <property type="entry name" value="MFS_trans_sf"/>
</dbReference>
<feature type="transmembrane region" description="Helical" evidence="6">
    <location>
        <begin position="317"/>
        <end position="335"/>
    </location>
</feature>
<feature type="transmembrane region" description="Helical" evidence="6">
    <location>
        <begin position="382"/>
        <end position="402"/>
    </location>
</feature>
<keyword evidence="2" id="KW-0813">Transport</keyword>
<keyword evidence="9" id="KW-1185">Reference proteome</keyword>
<dbReference type="InterPro" id="IPR020846">
    <property type="entry name" value="MFS_dom"/>
</dbReference>
<evidence type="ECO:0000256" key="2">
    <source>
        <dbReference type="ARBA" id="ARBA00022448"/>
    </source>
</evidence>
<feature type="transmembrane region" description="Helical" evidence="6">
    <location>
        <begin position="20"/>
        <end position="47"/>
    </location>
</feature>
<evidence type="ECO:0000256" key="6">
    <source>
        <dbReference type="SAM" id="Phobius"/>
    </source>
</evidence>
<dbReference type="PROSITE" id="PS50850">
    <property type="entry name" value="MFS"/>
    <property type="match status" value="1"/>
</dbReference>
<dbReference type="Pfam" id="PF07690">
    <property type="entry name" value="MFS_1"/>
    <property type="match status" value="1"/>
</dbReference>
<accession>A0A6N6NLN1</accession>
<feature type="transmembrane region" description="Helical" evidence="6">
    <location>
        <begin position="341"/>
        <end position="361"/>
    </location>
</feature>
<evidence type="ECO:0000256" key="5">
    <source>
        <dbReference type="ARBA" id="ARBA00023136"/>
    </source>
</evidence>
<dbReference type="AlphaFoldDB" id="A0A6N6NLN1"/>
<keyword evidence="4 6" id="KW-1133">Transmembrane helix</keyword>
<evidence type="ECO:0000256" key="1">
    <source>
        <dbReference type="ARBA" id="ARBA00004651"/>
    </source>
</evidence>
<feature type="transmembrane region" description="Helical" evidence="6">
    <location>
        <begin position="288"/>
        <end position="310"/>
    </location>
</feature>
<protein>
    <submittedName>
        <fullName evidence="8">MFS transporter</fullName>
    </submittedName>
</protein>
<dbReference type="GO" id="GO:0022857">
    <property type="term" value="F:transmembrane transporter activity"/>
    <property type="evidence" value="ECO:0007669"/>
    <property type="project" value="InterPro"/>
</dbReference>